<dbReference type="EMBL" id="CATOUU010000972">
    <property type="protein sequence ID" value="CAI9964003.1"/>
    <property type="molecule type" value="Genomic_DNA"/>
</dbReference>
<dbReference type="AlphaFoldDB" id="A0AA86VE44"/>
<name>A0AA86VE44_9EUKA</name>
<reference evidence="1" key="1">
    <citation type="submission" date="2023-06" db="EMBL/GenBank/DDBJ databases">
        <authorList>
            <person name="Kurt Z."/>
        </authorList>
    </citation>
    <scope>NUCLEOTIDE SEQUENCE</scope>
</reference>
<evidence type="ECO:0000313" key="3">
    <source>
        <dbReference type="Proteomes" id="UP001642409"/>
    </source>
</evidence>
<evidence type="ECO:0000313" key="2">
    <source>
        <dbReference type="EMBL" id="CAL5996385.1"/>
    </source>
</evidence>
<proteinExistence type="predicted"/>
<dbReference type="Proteomes" id="UP001642409">
    <property type="component" value="Unassembled WGS sequence"/>
</dbReference>
<sequence length="124" mass="14421">MFSVQRAKRDLTTTSLCSFSLPLQSVCVNPAQEQNVFYDSVQICTQNKHLRISQNQFKLVVNCIIYRCDQQSGPQIAKQETQLTINSNVNGFGTVVPDYYLYRKDEELSQNCNPSEKFYRQIYY</sequence>
<accession>A0AA86VE44</accession>
<reference evidence="2 3" key="2">
    <citation type="submission" date="2024-07" db="EMBL/GenBank/DDBJ databases">
        <authorList>
            <person name="Akdeniz Z."/>
        </authorList>
    </citation>
    <scope>NUCLEOTIDE SEQUENCE [LARGE SCALE GENOMIC DNA]</scope>
</reference>
<evidence type="ECO:0000313" key="1">
    <source>
        <dbReference type="EMBL" id="CAI9964003.1"/>
    </source>
</evidence>
<keyword evidence="3" id="KW-1185">Reference proteome</keyword>
<gene>
    <name evidence="2" type="ORF">HINF_LOCUS14733</name>
    <name evidence="1" type="ORF">HINF_LOCUS51648</name>
</gene>
<dbReference type="EMBL" id="CAXDID020000035">
    <property type="protein sequence ID" value="CAL5996385.1"/>
    <property type="molecule type" value="Genomic_DNA"/>
</dbReference>
<protein>
    <submittedName>
        <fullName evidence="2">Hypothetical_protein</fullName>
    </submittedName>
</protein>
<organism evidence="1">
    <name type="scientific">Hexamita inflata</name>
    <dbReference type="NCBI Taxonomy" id="28002"/>
    <lineage>
        <taxon>Eukaryota</taxon>
        <taxon>Metamonada</taxon>
        <taxon>Diplomonadida</taxon>
        <taxon>Hexamitidae</taxon>
        <taxon>Hexamitinae</taxon>
        <taxon>Hexamita</taxon>
    </lineage>
</organism>
<comment type="caution">
    <text evidence="1">The sequence shown here is derived from an EMBL/GenBank/DDBJ whole genome shotgun (WGS) entry which is preliminary data.</text>
</comment>